<dbReference type="RefSeq" id="WP_181234112.1">
    <property type="nucleotide sequence ID" value="NZ_PVNL01000105.1"/>
</dbReference>
<feature type="chain" id="PRO_5015553796" evidence="2">
    <location>
        <begin position="33"/>
        <end position="617"/>
    </location>
</feature>
<dbReference type="AlphaFoldDB" id="A0A2S9YFT5"/>
<feature type="region of interest" description="Disordered" evidence="1">
    <location>
        <begin position="49"/>
        <end position="79"/>
    </location>
</feature>
<sequence length="617" mass="68184">MSTDTNPNSCPHPQLLTTCVAVLLAGITPACADLGENDPDALLVEDQLDDDIGDEPDGELEDLGEPDVGSLQAPEASTAPVVSNRDLTFAFVADPQLHGDVADKGGKEQLLLDIQAEVPELDWIDGDQKQMEFLLVGGDLTNQLECDEWRDYKDLFKPGRNPDIDFSVYQVPGNHDHYSTNYCPSEVMYIGGTAWHQTKNQQRQYIRENQGRHPSIGRHGYLAKPSQAAVTDYNQDISFAFETQGVYFVGLDVADNSDQDVIAKSITFLTNRLNQVGPEEPVVIFQHFGFDAFSESWWSDAEREDYLEALDDHNVVAILSGHMHSGVDDDGALRQPSAHDPGASLGVWTNDPGRVEFNNGGAEQFFELRDYKGGAFFNHVGAWVFHVTDEYFEAKRLDAGQSTMSEIASFRMKIPTNGTADFVERFHNNASFSHWDQHAQTNEGAANWAIYNEDGNNHGNVLRATGNAHSTVAGHTGQDVATWGTWMVDPSTRFGAGELSVQIKVEDDDAFGLMYAITDEDNYYRVLINHQFSYARLVAVEGGQFSEIASNTWNGDVQGQWTDLKIVRSGSNHKIYLGGALLLDANDDTFPTTDSGAVAMVTAGMADMRYDRLMIRQ</sequence>
<proteinExistence type="predicted"/>
<feature type="compositionally biased region" description="Acidic residues" evidence="1">
    <location>
        <begin position="49"/>
        <end position="65"/>
    </location>
</feature>
<dbReference type="PANTHER" id="PTHR43143">
    <property type="entry name" value="METALLOPHOSPHOESTERASE, CALCINEURIN SUPERFAMILY"/>
    <property type="match status" value="1"/>
</dbReference>
<dbReference type="SUPFAM" id="SSF56300">
    <property type="entry name" value="Metallo-dependent phosphatases"/>
    <property type="match status" value="1"/>
</dbReference>
<dbReference type="EMBL" id="PVNL01000105">
    <property type="protein sequence ID" value="PRQ03959.1"/>
    <property type="molecule type" value="Genomic_DNA"/>
</dbReference>
<dbReference type="PANTHER" id="PTHR43143:SF1">
    <property type="entry name" value="SERINE_THREONINE-PROTEIN PHOSPHATASE CPPED1"/>
    <property type="match status" value="1"/>
</dbReference>
<evidence type="ECO:0000259" key="3">
    <source>
        <dbReference type="Pfam" id="PF00149"/>
    </source>
</evidence>
<feature type="domain" description="Calcineurin-like phosphoesterase" evidence="3">
    <location>
        <begin position="88"/>
        <end position="325"/>
    </location>
</feature>
<keyword evidence="4" id="KW-0378">Hydrolase</keyword>
<dbReference type="InterPro" id="IPR051918">
    <property type="entry name" value="STPP_CPPED1"/>
</dbReference>
<dbReference type="Pfam" id="PF00149">
    <property type="entry name" value="Metallophos"/>
    <property type="match status" value="1"/>
</dbReference>
<dbReference type="Gene3D" id="2.60.120.560">
    <property type="entry name" value="Exo-inulinase, domain 1"/>
    <property type="match status" value="1"/>
</dbReference>
<dbReference type="InterPro" id="IPR004843">
    <property type="entry name" value="Calcineurin-like_PHP"/>
</dbReference>
<dbReference type="EC" id="3.1.4.53" evidence="4"/>
<dbReference type="InterPro" id="IPR029052">
    <property type="entry name" value="Metallo-depent_PP-like"/>
</dbReference>
<evidence type="ECO:0000256" key="1">
    <source>
        <dbReference type="SAM" id="MobiDB-lite"/>
    </source>
</evidence>
<keyword evidence="2" id="KW-0732">Signal</keyword>
<evidence type="ECO:0000256" key="2">
    <source>
        <dbReference type="SAM" id="SignalP"/>
    </source>
</evidence>
<reference evidence="4 5" key="1">
    <citation type="submission" date="2018-03" db="EMBL/GenBank/DDBJ databases">
        <title>Draft Genome Sequences of the Obligatory Marine Myxobacteria Enhygromyxa salina SWB007.</title>
        <authorList>
            <person name="Poehlein A."/>
            <person name="Moghaddam J.A."/>
            <person name="Harms H."/>
            <person name="Alanjari M."/>
            <person name="Koenig G.M."/>
            <person name="Daniel R."/>
            <person name="Schaeberle T.F."/>
        </authorList>
    </citation>
    <scope>NUCLEOTIDE SEQUENCE [LARGE SCALE GENOMIC DNA]</scope>
    <source>
        <strain evidence="4 5">SWB007</strain>
    </source>
</reference>
<feature type="signal peptide" evidence="2">
    <location>
        <begin position="1"/>
        <end position="32"/>
    </location>
</feature>
<dbReference type="GO" id="GO:0004115">
    <property type="term" value="F:3',5'-cyclic-AMP phosphodiesterase activity"/>
    <property type="evidence" value="ECO:0007669"/>
    <property type="project" value="UniProtKB-EC"/>
</dbReference>
<accession>A0A2S9YFT5</accession>
<protein>
    <submittedName>
        <fullName evidence="4">3',5'-cyclic adenosine monophosphate phosphodiesterase CpdA</fullName>
        <ecNumber evidence="4">3.1.4.53</ecNumber>
    </submittedName>
</protein>
<evidence type="ECO:0000313" key="4">
    <source>
        <dbReference type="EMBL" id="PRQ03959.1"/>
    </source>
</evidence>
<name>A0A2S9YFT5_9BACT</name>
<organism evidence="4 5">
    <name type="scientific">Enhygromyxa salina</name>
    <dbReference type="NCBI Taxonomy" id="215803"/>
    <lineage>
        <taxon>Bacteria</taxon>
        <taxon>Pseudomonadati</taxon>
        <taxon>Myxococcota</taxon>
        <taxon>Polyangia</taxon>
        <taxon>Nannocystales</taxon>
        <taxon>Nannocystaceae</taxon>
        <taxon>Enhygromyxa</taxon>
    </lineage>
</organism>
<dbReference type="Gene3D" id="3.60.21.10">
    <property type="match status" value="1"/>
</dbReference>
<evidence type="ECO:0000313" key="5">
    <source>
        <dbReference type="Proteomes" id="UP000238823"/>
    </source>
</evidence>
<dbReference type="Proteomes" id="UP000238823">
    <property type="component" value="Unassembled WGS sequence"/>
</dbReference>
<comment type="caution">
    <text evidence="4">The sequence shown here is derived from an EMBL/GenBank/DDBJ whole genome shotgun (WGS) entry which is preliminary data.</text>
</comment>
<gene>
    <name evidence="4" type="primary">cpdA_6</name>
    <name evidence="4" type="ORF">ENSA7_51560</name>
</gene>